<sequence>MADAKPRRRRERHLTSAQKELSRRRSRVYYLKHKDRVLAKSKARYSTNVAEERARRRDMYAKKQAAKEAENGVVTPASSSPAKPRAENALSLRFILN</sequence>
<keyword evidence="3" id="KW-1185">Reference proteome</keyword>
<reference evidence="2 3" key="1">
    <citation type="submission" date="2012-04" db="EMBL/GenBank/DDBJ databases">
        <title>The Genome Sequence of Saprolegnia declina VS20.</title>
        <authorList>
            <consortium name="The Broad Institute Genome Sequencing Platform"/>
            <person name="Russ C."/>
            <person name="Nusbaum C."/>
            <person name="Tyler B."/>
            <person name="van West P."/>
            <person name="Dieguez-Uribeondo J."/>
            <person name="de Bruijn I."/>
            <person name="Tripathy S."/>
            <person name="Jiang R."/>
            <person name="Young S.K."/>
            <person name="Zeng Q."/>
            <person name="Gargeya S."/>
            <person name="Fitzgerald M."/>
            <person name="Haas B."/>
            <person name="Abouelleil A."/>
            <person name="Alvarado L."/>
            <person name="Arachchi H.M."/>
            <person name="Berlin A."/>
            <person name="Chapman S.B."/>
            <person name="Goldberg J."/>
            <person name="Griggs A."/>
            <person name="Gujja S."/>
            <person name="Hansen M."/>
            <person name="Howarth C."/>
            <person name="Imamovic A."/>
            <person name="Larimer J."/>
            <person name="McCowen C."/>
            <person name="Montmayeur A."/>
            <person name="Murphy C."/>
            <person name="Neiman D."/>
            <person name="Pearson M."/>
            <person name="Priest M."/>
            <person name="Roberts A."/>
            <person name="Saif S."/>
            <person name="Shea T."/>
            <person name="Sisk P."/>
            <person name="Sykes S."/>
            <person name="Wortman J."/>
            <person name="Nusbaum C."/>
            <person name="Birren B."/>
        </authorList>
    </citation>
    <scope>NUCLEOTIDE SEQUENCE [LARGE SCALE GENOMIC DNA]</scope>
    <source>
        <strain evidence="2 3">VS20</strain>
    </source>
</reference>
<feature type="region of interest" description="Disordered" evidence="1">
    <location>
        <begin position="48"/>
        <end position="86"/>
    </location>
</feature>
<protein>
    <submittedName>
        <fullName evidence="2">Uncharacterized protein</fullName>
    </submittedName>
</protein>
<accession>T0PPA4</accession>
<dbReference type="EMBL" id="JH767211">
    <property type="protein sequence ID" value="EQC27274.1"/>
    <property type="molecule type" value="Genomic_DNA"/>
</dbReference>
<feature type="region of interest" description="Disordered" evidence="1">
    <location>
        <begin position="1"/>
        <end position="23"/>
    </location>
</feature>
<feature type="compositionally biased region" description="Basic residues" evidence="1">
    <location>
        <begin position="1"/>
        <end position="12"/>
    </location>
</feature>
<dbReference type="RefSeq" id="XP_008619277.1">
    <property type="nucleotide sequence ID" value="XM_008621055.1"/>
</dbReference>
<dbReference type="AlphaFoldDB" id="T0PPA4"/>
<proteinExistence type="predicted"/>
<evidence type="ECO:0000256" key="1">
    <source>
        <dbReference type="SAM" id="MobiDB-lite"/>
    </source>
</evidence>
<dbReference type="OMA" id="MYAKKQA"/>
<evidence type="ECO:0000313" key="3">
    <source>
        <dbReference type="Proteomes" id="UP000030762"/>
    </source>
</evidence>
<evidence type="ECO:0000313" key="2">
    <source>
        <dbReference type="EMBL" id="EQC27274.1"/>
    </source>
</evidence>
<dbReference type="Proteomes" id="UP000030762">
    <property type="component" value="Unassembled WGS sequence"/>
</dbReference>
<dbReference type="OrthoDB" id="10384265at2759"/>
<dbReference type="InParanoid" id="T0PPA4"/>
<name>T0PPA4_SAPDV</name>
<dbReference type="VEuPathDB" id="FungiDB:SDRG_14895"/>
<dbReference type="GeneID" id="19955622"/>
<organism evidence="2 3">
    <name type="scientific">Saprolegnia diclina (strain VS20)</name>
    <dbReference type="NCBI Taxonomy" id="1156394"/>
    <lineage>
        <taxon>Eukaryota</taxon>
        <taxon>Sar</taxon>
        <taxon>Stramenopiles</taxon>
        <taxon>Oomycota</taxon>
        <taxon>Saprolegniomycetes</taxon>
        <taxon>Saprolegniales</taxon>
        <taxon>Saprolegniaceae</taxon>
        <taxon>Saprolegnia</taxon>
    </lineage>
</organism>
<feature type="compositionally biased region" description="Basic and acidic residues" evidence="1">
    <location>
        <begin position="50"/>
        <end position="70"/>
    </location>
</feature>
<gene>
    <name evidence="2" type="ORF">SDRG_14895</name>
</gene>